<reference evidence="2 3" key="1">
    <citation type="submission" date="2022-06" db="EMBL/GenBank/DDBJ databases">
        <title>Halomicroarcula sp. a new haloarchaeum isolate from saline soil.</title>
        <authorList>
            <person name="Strakova D."/>
            <person name="Galisteo C."/>
            <person name="Sanchez-Porro C."/>
            <person name="Ventosa A."/>
        </authorList>
    </citation>
    <scope>NUCLEOTIDE SEQUENCE [LARGE SCALE GENOMIC DNA]</scope>
    <source>
        <strain evidence="2 3">S3CR25-11</strain>
    </source>
</reference>
<feature type="domain" description="Halobacterial output" evidence="1">
    <location>
        <begin position="20"/>
        <end position="84"/>
    </location>
</feature>
<dbReference type="InterPro" id="IPR040624">
    <property type="entry name" value="HalOD1"/>
</dbReference>
<evidence type="ECO:0000313" key="3">
    <source>
        <dbReference type="Proteomes" id="UP001268864"/>
    </source>
</evidence>
<accession>A0ABU2FK78</accession>
<name>A0ABU2FK78_9EURY</name>
<gene>
    <name evidence="2" type="ORF">NDI86_00890</name>
</gene>
<comment type="caution">
    <text evidence="2">The sequence shown here is derived from an EMBL/GenBank/DDBJ whole genome shotgun (WGS) entry which is preliminary data.</text>
</comment>
<keyword evidence="3" id="KW-1185">Reference proteome</keyword>
<dbReference type="Proteomes" id="UP001268864">
    <property type="component" value="Unassembled WGS sequence"/>
</dbReference>
<dbReference type="Pfam" id="PF18545">
    <property type="entry name" value="HalOD1"/>
    <property type="match status" value="1"/>
</dbReference>
<evidence type="ECO:0000313" key="2">
    <source>
        <dbReference type="EMBL" id="MDS0280657.1"/>
    </source>
</evidence>
<protein>
    <recommendedName>
        <fullName evidence="1">Halobacterial output domain-containing protein</fullName>
    </recommendedName>
</protein>
<dbReference type="EMBL" id="JAMQOS010000001">
    <property type="protein sequence ID" value="MDS0280657.1"/>
    <property type="molecule type" value="Genomic_DNA"/>
</dbReference>
<proteinExistence type="predicted"/>
<evidence type="ECO:0000259" key="1">
    <source>
        <dbReference type="Pfam" id="PF18545"/>
    </source>
</evidence>
<dbReference type="RefSeq" id="WP_310898503.1">
    <property type="nucleotide sequence ID" value="NZ_JAMQOS010000001.1"/>
</dbReference>
<sequence length="85" mass="8991">MNRSGGDADGRPLVTTTLRGESPTLAVVRAIAAVENEEPMSLRPLGDVIDSEALDAVVDGEGATDVEFTYAGHRVVVCDETVEIY</sequence>
<organism evidence="2 3">
    <name type="scientific">Haloarcula onubensis</name>
    <dbReference type="NCBI Taxonomy" id="2950539"/>
    <lineage>
        <taxon>Archaea</taxon>
        <taxon>Methanobacteriati</taxon>
        <taxon>Methanobacteriota</taxon>
        <taxon>Stenosarchaea group</taxon>
        <taxon>Halobacteria</taxon>
        <taxon>Halobacteriales</taxon>
        <taxon>Haloarculaceae</taxon>
        <taxon>Haloarcula</taxon>
    </lineage>
</organism>